<name>W7HIS9_9PEZI</name>
<organism evidence="8 9">
    <name type="scientific">Drechslerella stenobrocha 248</name>
    <dbReference type="NCBI Taxonomy" id="1043628"/>
    <lineage>
        <taxon>Eukaryota</taxon>
        <taxon>Fungi</taxon>
        <taxon>Dikarya</taxon>
        <taxon>Ascomycota</taxon>
        <taxon>Pezizomycotina</taxon>
        <taxon>Orbiliomycetes</taxon>
        <taxon>Orbiliales</taxon>
        <taxon>Orbiliaceae</taxon>
        <taxon>Drechslerella</taxon>
    </lineage>
</organism>
<evidence type="ECO:0000313" key="9">
    <source>
        <dbReference type="Proteomes" id="UP000024837"/>
    </source>
</evidence>
<dbReference type="PANTHER" id="PTHR13675">
    <property type="entry name" value="LYR MOTIF-CONTAINING PROTEIN 2"/>
    <property type="match status" value="1"/>
</dbReference>
<feature type="domain" description="Complex 1 LYR protein" evidence="7">
    <location>
        <begin position="31"/>
        <end position="87"/>
    </location>
</feature>
<comment type="subcellular location">
    <subcellularLocation>
        <location evidence="1">Mitochondrion</location>
    </subcellularLocation>
</comment>
<comment type="similarity">
    <text evidence="2">Belongs to the complex I LYR family.</text>
</comment>
<dbReference type="PANTHER" id="PTHR13675:SF0">
    <property type="entry name" value="LYR MOTIF-CONTAINING PROTEIN 2"/>
    <property type="match status" value="1"/>
</dbReference>
<protein>
    <recommendedName>
        <fullName evidence="5">LYR motif-containing protein 2</fullName>
    </recommendedName>
</protein>
<evidence type="ECO:0000256" key="6">
    <source>
        <dbReference type="ARBA" id="ARBA00044735"/>
    </source>
</evidence>
<dbReference type="OrthoDB" id="74240at2759"/>
<dbReference type="HOGENOM" id="CLU_151409_0_1_1"/>
<evidence type="ECO:0000259" key="7">
    <source>
        <dbReference type="Pfam" id="PF05347"/>
    </source>
</evidence>
<dbReference type="InterPro" id="IPR045293">
    <property type="entry name" value="Complex1_LYR_LYRM2"/>
</dbReference>
<reference evidence="8 9" key="1">
    <citation type="submission" date="2013-05" db="EMBL/GenBank/DDBJ databases">
        <title>Drechslerella stenobrocha genome reveals carnivorous origination and mechanical trapping mechanism of predatory fungi.</title>
        <authorList>
            <person name="Liu X."/>
            <person name="Zhang W."/>
            <person name="Liu K."/>
        </authorList>
    </citation>
    <scope>NUCLEOTIDE SEQUENCE [LARGE SCALE GENOMIC DNA]</scope>
    <source>
        <strain evidence="8 9">248</strain>
    </source>
</reference>
<keyword evidence="4" id="KW-0496">Mitochondrion</keyword>
<evidence type="ECO:0000256" key="1">
    <source>
        <dbReference type="ARBA" id="ARBA00004173"/>
    </source>
</evidence>
<evidence type="ECO:0000256" key="4">
    <source>
        <dbReference type="ARBA" id="ARBA00023128"/>
    </source>
</evidence>
<evidence type="ECO:0000313" key="8">
    <source>
        <dbReference type="EMBL" id="EWC43821.1"/>
    </source>
</evidence>
<comment type="function">
    <text evidence="6">Involved in efficient integration of the N-module into mitochondrial respiratory chain complex I.</text>
</comment>
<dbReference type="Pfam" id="PF05347">
    <property type="entry name" value="Complex1_LYR"/>
    <property type="match status" value="1"/>
</dbReference>
<dbReference type="CDD" id="cd20262">
    <property type="entry name" value="Complex1_LYR_LYRM2"/>
    <property type="match status" value="1"/>
</dbReference>
<dbReference type="AlphaFoldDB" id="W7HIS9"/>
<evidence type="ECO:0000256" key="5">
    <source>
        <dbReference type="ARBA" id="ARBA00026235"/>
    </source>
</evidence>
<keyword evidence="3" id="KW-0809">Transit peptide</keyword>
<evidence type="ECO:0000256" key="3">
    <source>
        <dbReference type="ARBA" id="ARBA00022946"/>
    </source>
</evidence>
<dbReference type="GO" id="GO:0005739">
    <property type="term" value="C:mitochondrion"/>
    <property type="evidence" value="ECO:0007669"/>
    <property type="project" value="UniProtKB-SubCell"/>
</dbReference>
<evidence type="ECO:0000256" key="2">
    <source>
        <dbReference type="ARBA" id="ARBA00009508"/>
    </source>
</evidence>
<dbReference type="InterPro" id="IPR008011">
    <property type="entry name" value="Complex1_LYR_dom"/>
</dbReference>
<proteinExistence type="inferred from homology"/>
<sequence length="98" mass="11510">MISTTRRYASNGARSAAGATLGLDWFIQRSRVLGLWRDMLKTIRRIEDPAAKDEMRTWARHEFKRNKEVRDTTQIRYLISQGKHDMDTIIKCMPLKDN</sequence>
<dbReference type="Proteomes" id="UP000024837">
    <property type="component" value="Unassembled WGS sequence"/>
</dbReference>
<gene>
    <name evidence="8" type="ORF">DRE_07330</name>
</gene>
<dbReference type="EMBL" id="KI966451">
    <property type="protein sequence ID" value="EWC43821.1"/>
    <property type="molecule type" value="Genomic_DNA"/>
</dbReference>
<keyword evidence="9" id="KW-1185">Reference proteome</keyword>
<accession>W7HIS9</accession>